<dbReference type="PANTHER" id="PTHR21143:SF121">
    <property type="entry name" value="GUSTATORY AND ODORANT RECEPTOR 21A"/>
    <property type="match status" value="1"/>
</dbReference>
<organism evidence="9 10">
    <name type="scientific">Stomoxys calcitrans</name>
    <name type="common">Stable fly</name>
    <name type="synonym">Conops calcitrans</name>
    <dbReference type="NCBI Taxonomy" id="35570"/>
    <lineage>
        <taxon>Eukaryota</taxon>
        <taxon>Metazoa</taxon>
        <taxon>Ecdysozoa</taxon>
        <taxon>Arthropoda</taxon>
        <taxon>Hexapoda</taxon>
        <taxon>Insecta</taxon>
        <taxon>Pterygota</taxon>
        <taxon>Neoptera</taxon>
        <taxon>Endopterygota</taxon>
        <taxon>Diptera</taxon>
        <taxon>Brachycera</taxon>
        <taxon>Muscomorpha</taxon>
        <taxon>Muscoidea</taxon>
        <taxon>Muscidae</taxon>
        <taxon>Stomoxys</taxon>
    </lineage>
</organism>
<comment type="subcellular location">
    <subcellularLocation>
        <location evidence="1 8">Cell membrane</location>
        <topology evidence="1 8">Multi-pass membrane protein</topology>
    </subcellularLocation>
</comment>
<dbReference type="AlphaFoldDB" id="A0A1I8P9B0"/>
<dbReference type="VEuPathDB" id="VectorBase:SCAU006000"/>
<dbReference type="GO" id="GO:0030425">
    <property type="term" value="C:dendrite"/>
    <property type="evidence" value="ECO:0007669"/>
    <property type="project" value="TreeGrafter"/>
</dbReference>
<name>A0A1I8P9B0_STOCA</name>
<feature type="transmembrane region" description="Helical" evidence="8">
    <location>
        <begin position="80"/>
        <end position="102"/>
    </location>
</feature>
<evidence type="ECO:0000313" key="9">
    <source>
        <dbReference type="EnsemblMetazoa" id="SCAU006000-PA"/>
    </source>
</evidence>
<evidence type="ECO:0000256" key="5">
    <source>
        <dbReference type="ARBA" id="ARBA00023136"/>
    </source>
</evidence>
<dbReference type="GO" id="GO:0030424">
    <property type="term" value="C:axon"/>
    <property type="evidence" value="ECO:0007669"/>
    <property type="project" value="TreeGrafter"/>
</dbReference>
<feature type="transmembrane region" description="Helical" evidence="8">
    <location>
        <begin position="237"/>
        <end position="261"/>
    </location>
</feature>
<evidence type="ECO:0000256" key="3">
    <source>
        <dbReference type="ARBA" id="ARBA00022692"/>
    </source>
</evidence>
<keyword evidence="2 8" id="KW-1003">Cell membrane</keyword>
<evidence type="ECO:0000256" key="6">
    <source>
        <dbReference type="ARBA" id="ARBA00023170"/>
    </source>
</evidence>
<evidence type="ECO:0000256" key="8">
    <source>
        <dbReference type="RuleBase" id="RU363108"/>
    </source>
</evidence>
<keyword evidence="10" id="KW-1185">Reference proteome</keyword>
<feature type="transmembrane region" description="Helical" evidence="8">
    <location>
        <begin position="168"/>
        <end position="191"/>
    </location>
</feature>
<keyword evidence="4 8" id="KW-1133">Transmembrane helix</keyword>
<accession>A0A1I8P9B0</accession>
<comment type="function">
    <text evidence="8">Gustatory receptor which mediates acceptance or avoidance behavior, depending on its substrates.</text>
</comment>
<evidence type="ECO:0000256" key="4">
    <source>
        <dbReference type="ARBA" id="ARBA00022989"/>
    </source>
</evidence>
<dbReference type="PANTHER" id="PTHR21143">
    <property type="entry name" value="INVERTEBRATE GUSTATORY RECEPTOR"/>
    <property type="match status" value="1"/>
</dbReference>
<feature type="transmembrane region" description="Helical" evidence="8">
    <location>
        <begin position="135"/>
        <end position="156"/>
    </location>
</feature>
<comment type="similarity">
    <text evidence="8">Belongs to the insect chemoreceptor superfamily. Gustatory receptor (GR) family.</text>
</comment>
<evidence type="ECO:0000256" key="2">
    <source>
        <dbReference type="ARBA" id="ARBA00022475"/>
    </source>
</evidence>
<feature type="transmembrane region" description="Helical" evidence="8">
    <location>
        <begin position="281"/>
        <end position="301"/>
    </location>
</feature>
<keyword evidence="6 8" id="KW-0675">Receptor</keyword>
<feature type="transmembrane region" description="Helical" evidence="8">
    <location>
        <begin position="352"/>
        <end position="370"/>
    </location>
</feature>
<dbReference type="GO" id="GO:0005886">
    <property type="term" value="C:plasma membrane"/>
    <property type="evidence" value="ECO:0007669"/>
    <property type="project" value="UniProtKB-SubCell"/>
</dbReference>
<evidence type="ECO:0000256" key="7">
    <source>
        <dbReference type="ARBA" id="ARBA00023224"/>
    </source>
</evidence>
<evidence type="ECO:0000313" key="10">
    <source>
        <dbReference type="Proteomes" id="UP000095300"/>
    </source>
</evidence>
<dbReference type="Proteomes" id="UP000095300">
    <property type="component" value="Unassembled WGS sequence"/>
</dbReference>
<keyword evidence="3 8" id="KW-0812">Transmembrane</keyword>
<keyword evidence="7 8" id="KW-0807">Transducer</keyword>
<protein>
    <recommendedName>
        <fullName evidence="8">Gustatory receptor</fullName>
    </recommendedName>
</protein>
<dbReference type="EnsemblMetazoa" id="SCAU006000-RA">
    <property type="protein sequence ID" value="SCAU006000-PA"/>
    <property type="gene ID" value="SCAU006000"/>
</dbReference>
<evidence type="ECO:0000256" key="1">
    <source>
        <dbReference type="ARBA" id="ARBA00004651"/>
    </source>
</evidence>
<proteinExistence type="inferred from homology"/>
<reference evidence="9" key="1">
    <citation type="submission" date="2020-05" db="UniProtKB">
        <authorList>
            <consortium name="EnsemblMetazoa"/>
        </authorList>
    </citation>
    <scope>IDENTIFICATION</scope>
    <source>
        <strain evidence="9">USDA</strain>
    </source>
</reference>
<keyword evidence="5 8" id="KW-0472">Membrane</keyword>
<dbReference type="GO" id="GO:0050909">
    <property type="term" value="P:sensory perception of taste"/>
    <property type="evidence" value="ECO:0007669"/>
    <property type="project" value="InterPro"/>
</dbReference>
<dbReference type="Pfam" id="PF08395">
    <property type="entry name" value="7tm_7"/>
    <property type="match status" value="1"/>
</dbReference>
<feature type="transmembrane region" description="Helical" evidence="8">
    <location>
        <begin position="44"/>
        <end position="65"/>
    </location>
</feature>
<sequence length="382" mass="43895">MKSFYWELYFHLKTLNLFGLMNGKYCRCDGKAKLIFEKHHKMKAFATLVIVYIFAIIMSICGIVFGGEVHFDDFNRTGDTIFIVHFECSCLVMLFLYGYCYWSHEKNILFLQKILRYRHECEGFVSPDIHLCGLYGVYFVICLLSSLIYFLIFLSAELPLFSTIAYTIVYISMLWISGIVIVMYLSVALLVGNSLKFLNMQLSRQDLQLGDLKGLLVKRQHLLTLCYVDINRHYGAMLLSIVAFVAIIAPSGPFYVITQIVKGPTEESTILTVTISGFVSLVWNLPWIAIFFAIAACGGVTTEANQSIRILFRTHFGDPKTYKVIDRFLWLNLRSKPVLNAWGFFALSRSSVFKCLTFIMNFIIILVQFMDLENRISINHNL</sequence>
<dbReference type="InterPro" id="IPR013604">
    <property type="entry name" value="7TM_chemorcpt"/>
</dbReference>
<dbReference type="GO" id="GO:0043025">
    <property type="term" value="C:neuronal cell body"/>
    <property type="evidence" value="ECO:0007669"/>
    <property type="project" value="TreeGrafter"/>
</dbReference>
<dbReference type="GO" id="GO:0007165">
    <property type="term" value="P:signal transduction"/>
    <property type="evidence" value="ECO:0007669"/>
    <property type="project" value="UniProtKB-KW"/>
</dbReference>